<sequence>MSLFSEDEPQPVEIKGNSLTCPVCTNKLFWTRDAQLNTPVATFFNLDWANRSATCFVCSDCTHILWFLGK</sequence>
<dbReference type="EMBL" id="JAASQJ010000003">
    <property type="protein sequence ID" value="NIJ53845.1"/>
    <property type="molecule type" value="Genomic_DNA"/>
</dbReference>
<gene>
    <name evidence="1" type="ORF">FHS68_003027</name>
</gene>
<organism evidence="1 2">
    <name type="scientific">Dyadobacter arcticus</name>
    <dbReference type="NCBI Taxonomy" id="1078754"/>
    <lineage>
        <taxon>Bacteria</taxon>
        <taxon>Pseudomonadati</taxon>
        <taxon>Bacteroidota</taxon>
        <taxon>Cytophagia</taxon>
        <taxon>Cytophagales</taxon>
        <taxon>Spirosomataceae</taxon>
        <taxon>Dyadobacter</taxon>
    </lineage>
</organism>
<name>A0ABX0UQ93_9BACT</name>
<dbReference type="Proteomes" id="UP001179181">
    <property type="component" value="Unassembled WGS sequence"/>
</dbReference>
<keyword evidence="2" id="KW-1185">Reference proteome</keyword>
<proteinExistence type="predicted"/>
<protein>
    <submittedName>
        <fullName evidence="1">Uncharacterized protein YbaR (Trm112 family)</fullName>
    </submittedName>
</protein>
<comment type="caution">
    <text evidence="1">The sequence shown here is derived from an EMBL/GenBank/DDBJ whole genome shotgun (WGS) entry which is preliminary data.</text>
</comment>
<reference evidence="1 2" key="1">
    <citation type="submission" date="2020-03" db="EMBL/GenBank/DDBJ databases">
        <title>Genomic Encyclopedia of Type Strains, Phase IV (KMG-IV): sequencing the most valuable type-strain genomes for metagenomic binning, comparative biology and taxonomic classification.</title>
        <authorList>
            <person name="Goeker M."/>
        </authorList>
    </citation>
    <scope>NUCLEOTIDE SEQUENCE [LARGE SCALE GENOMIC DNA]</scope>
    <source>
        <strain evidence="1 2">DSM 102865</strain>
    </source>
</reference>
<evidence type="ECO:0000313" key="2">
    <source>
        <dbReference type="Proteomes" id="UP001179181"/>
    </source>
</evidence>
<dbReference type="RefSeq" id="WP_167271405.1">
    <property type="nucleotide sequence ID" value="NZ_JAASQJ010000003.1"/>
</dbReference>
<evidence type="ECO:0000313" key="1">
    <source>
        <dbReference type="EMBL" id="NIJ53845.1"/>
    </source>
</evidence>
<accession>A0ABX0UQ93</accession>